<proteinExistence type="predicted"/>
<sequence>MQPKEYILMSSPSHEQLRTAILDLFYETVSRYPPPYAPGPEPAGDPPYRLGDYLIYQGYLSPRSLTSAINEAQAQPTPTRKTSPLGVTLVNRYNIPGPVLAVTLLLQTLDRLEQTPNLPPHFMGEQLLREAALSPEQLAVVLEEQVEDYGQGQWRRLGDLIANHGWLDAETLSAAVQAVRHAE</sequence>
<accession>E1IF37</accession>
<organism evidence="1 2">
    <name type="scientific">Oscillochloris trichoides DG-6</name>
    <dbReference type="NCBI Taxonomy" id="765420"/>
    <lineage>
        <taxon>Bacteria</taxon>
        <taxon>Bacillati</taxon>
        <taxon>Chloroflexota</taxon>
        <taxon>Chloroflexia</taxon>
        <taxon>Chloroflexales</taxon>
        <taxon>Chloroflexineae</taxon>
        <taxon>Oscillochloridaceae</taxon>
        <taxon>Oscillochloris</taxon>
    </lineage>
</organism>
<gene>
    <name evidence="1" type="ORF">OSCT_1938</name>
</gene>
<protein>
    <submittedName>
        <fullName evidence="1">Uncharacterized protein</fullName>
    </submittedName>
</protein>
<keyword evidence="2" id="KW-1185">Reference proteome</keyword>
<name>E1IF37_9CHLR</name>
<reference evidence="1 2" key="1">
    <citation type="journal article" date="2011" name="J. Bacteriol.">
        <title>Draft genome sequence of the anoxygenic filamentous phototrophic bacterium Oscillochloris trichoides subsp. DG-6.</title>
        <authorList>
            <person name="Kuznetsov B.B."/>
            <person name="Ivanovsky R.N."/>
            <person name="Keppen O.I."/>
            <person name="Sukhacheva M.V."/>
            <person name="Bumazhkin B.K."/>
            <person name="Patutina E.O."/>
            <person name="Beletsky A.V."/>
            <person name="Mardanov A.V."/>
            <person name="Baslerov R.V."/>
            <person name="Panteleeva A.N."/>
            <person name="Kolganova T.V."/>
            <person name="Ravin N.V."/>
            <person name="Skryabin K.G."/>
        </authorList>
    </citation>
    <scope>NUCLEOTIDE SEQUENCE [LARGE SCALE GENOMIC DNA]</scope>
    <source>
        <strain evidence="1 2">DG-6</strain>
    </source>
</reference>
<dbReference type="STRING" id="765420.OSCT_1938"/>
<dbReference type="AlphaFoldDB" id="E1IF37"/>
<dbReference type="Proteomes" id="UP000054010">
    <property type="component" value="Unassembled WGS sequence"/>
</dbReference>
<evidence type="ECO:0000313" key="2">
    <source>
        <dbReference type="Proteomes" id="UP000054010"/>
    </source>
</evidence>
<dbReference type="HOGENOM" id="CLU_1473808_0_0_0"/>
<comment type="caution">
    <text evidence="1">The sequence shown here is derived from an EMBL/GenBank/DDBJ whole genome shotgun (WGS) entry which is preliminary data.</text>
</comment>
<evidence type="ECO:0000313" key="1">
    <source>
        <dbReference type="EMBL" id="EFO80204.1"/>
    </source>
</evidence>
<dbReference type="EMBL" id="ADVR01000080">
    <property type="protein sequence ID" value="EFO80204.1"/>
    <property type="molecule type" value="Genomic_DNA"/>
</dbReference>